<dbReference type="Gene3D" id="1.25.40.10">
    <property type="entry name" value="Tetratricopeptide repeat domain"/>
    <property type="match status" value="1"/>
</dbReference>
<protein>
    <recommendedName>
        <fullName evidence="1">CHAT domain-containing protein</fullName>
    </recommendedName>
</protein>
<dbReference type="Proteomes" id="UP000199600">
    <property type="component" value="Unassembled WGS sequence"/>
</dbReference>
<organism evidence="2 3">
    <name type="scientific">Candidatus Propionivibrio aalborgensis</name>
    <dbReference type="NCBI Taxonomy" id="1860101"/>
    <lineage>
        <taxon>Bacteria</taxon>
        <taxon>Pseudomonadati</taxon>
        <taxon>Pseudomonadota</taxon>
        <taxon>Betaproteobacteria</taxon>
        <taxon>Rhodocyclales</taxon>
        <taxon>Rhodocyclaceae</taxon>
        <taxon>Propionivibrio</taxon>
    </lineage>
</organism>
<evidence type="ECO:0000313" key="2">
    <source>
        <dbReference type="EMBL" id="SBT07770.1"/>
    </source>
</evidence>
<dbReference type="Pfam" id="PF13424">
    <property type="entry name" value="TPR_12"/>
    <property type="match status" value="1"/>
</dbReference>
<name>A0A1A8XRM9_9RHOO</name>
<proteinExistence type="predicted"/>
<dbReference type="EMBL" id="FLQY01000149">
    <property type="protein sequence ID" value="SBT07770.1"/>
    <property type="molecule type" value="Genomic_DNA"/>
</dbReference>
<dbReference type="AlphaFoldDB" id="A0A1A8XRM9"/>
<evidence type="ECO:0000259" key="1">
    <source>
        <dbReference type="Pfam" id="PF12770"/>
    </source>
</evidence>
<gene>
    <name evidence="2" type="ORF">PROAA_2320001</name>
</gene>
<dbReference type="InterPro" id="IPR011990">
    <property type="entry name" value="TPR-like_helical_dom_sf"/>
</dbReference>
<sequence length="973" mass="105874">MALPVPEAADARYAALQRQYEAARLLEDQVRLIATARQLIDAGRGHVGGEDWILAYLNAEFVWGSSGAALEACEPFIADTRLSLDTRAAVALRQTYFAAQGHDRLLMNRFWSRADDLAKQAMKQATGMSPFLPVNRLQVRSEIERWQGESAAAVATLREAVGVARLAVAATQARSGNARSPAVLDAYNRLDGSLGMLTYALVRQGRAQEAIDVAEENLALWRAGRLTDVLGARWNYRLATSLNSTQQYEAGLAAARLSDEMLQRAGSSAASHTRWLARQEVVRGLIGLKRWKEADESYREFLAAMPVDLLARTRASNWRLLALLAAENGRYDEALEIAERYHRYRTRLYGAHHPQTQEAAGVRAVVHLLRGDIRQAMIDYEELFAATLDSTAGWLDLDLRGVRGYVLGIAFDEFMRYVAERAVKGEALDAAITDRALQIADRSNLSATQRALTDSTARVLATTPALRALLDEEQTQRQLVAALFGKLNNTLTEEDRLRRERSSEAFKALPESERHALGERLKAVREQIPAQKDEAVAARAVLSNQREAIARQFPAYADLVTPATPRPEQLRRLLGPGEAMLVVYPAGSATLVWLIGAEGHNGFSASKLTRDGLTRRIVELRPMLDIAKTTPGSEPALQPAMLHALYREMLAPLEAPLRDVRSLIIATNGPLASLPLGALVSSPPTGRAPPAWLIRQMAVTQLPSPSSLLALRRVVQPKVAEKALLGFGDPLFKLASSSKAKTVRPTVATGKSNPMRANLTSEAARYDAEWGFRYADMPPLPETRTELVAVAAALGADEKTDLVLGAQATRRAVIDADLLDRRVVAFATHGLMPGELPGISKPSLAMAANANERESPLLELDDVLGLRLNAQWVLLSACNTAAGEQGGGAMSGLVRGFFFAGARSVLATHWSVESESAAALSTATLKAYANGAISRSESLRQAQLAMIDGQIGGGKWSHPYYWAPYALFGDPAH</sequence>
<keyword evidence="3" id="KW-1185">Reference proteome</keyword>
<feature type="domain" description="CHAT" evidence="1">
    <location>
        <begin position="641"/>
        <end position="970"/>
    </location>
</feature>
<accession>A0A1A8XRM9</accession>
<evidence type="ECO:0000313" key="3">
    <source>
        <dbReference type="Proteomes" id="UP000199600"/>
    </source>
</evidence>
<dbReference type="Pfam" id="PF12770">
    <property type="entry name" value="CHAT"/>
    <property type="match status" value="1"/>
</dbReference>
<reference evidence="2 3" key="1">
    <citation type="submission" date="2016-06" db="EMBL/GenBank/DDBJ databases">
        <authorList>
            <person name="Kjaerup R.B."/>
            <person name="Dalgaard T.S."/>
            <person name="Juul-Madsen H.R."/>
        </authorList>
    </citation>
    <scope>NUCLEOTIDE SEQUENCE [LARGE SCALE GENOMIC DNA]</scope>
    <source>
        <strain evidence="2">2</strain>
    </source>
</reference>
<dbReference type="SUPFAM" id="SSF48452">
    <property type="entry name" value="TPR-like"/>
    <property type="match status" value="1"/>
</dbReference>
<dbReference type="InterPro" id="IPR024983">
    <property type="entry name" value="CHAT_dom"/>
</dbReference>